<dbReference type="CDD" id="cd13128">
    <property type="entry name" value="MATE_Wzx_like"/>
    <property type="match status" value="1"/>
</dbReference>
<feature type="transmembrane region" description="Helical" evidence="5">
    <location>
        <begin position="142"/>
        <end position="161"/>
    </location>
</feature>
<keyword evidence="2 5" id="KW-0812">Transmembrane</keyword>
<evidence type="ECO:0000256" key="2">
    <source>
        <dbReference type="ARBA" id="ARBA00022692"/>
    </source>
</evidence>
<dbReference type="GO" id="GO:0016020">
    <property type="term" value="C:membrane"/>
    <property type="evidence" value="ECO:0007669"/>
    <property type="project" value="UniProtKB-SubCell"/>
</dbReference>
<feature type="transmembrane region" description="Helical" evidence="5">
    <location>
        <begin position="113"/>
        <end position="133"/>
    </location>
</feature>
<evidence type="ECO:0000256" key="4">
    <source>
        <dbReference type="ARBA" id="ARBA00023136"/>
    </source>
</evidence>
<evidence type="ECO:0000313" key="6">
    <source>
        <dbReference type="EMBL" id="TGY67579.1"/>
    </source>
</evidence>
<comment type="subcellular location">
    <subcellularLocation>
        <location evidence="1">Membrane</location>
        <topology evidence="1">Multi-pass membrane protein</topology>
    </subcellularLocation>
</comment>
<dbReference type="EMBL" id="SRYJ01000059">
    <property type="protein sequence ID" value="TGY67579.1"/>
    <property type="molecule type" value="Genomic_DNA"/>
</dbReference>
<name>A0A4S2FE21_9BACT</name>
<dbReference type="AlphaFoldDB" id="A0A4S2FE21"/>
<sequence length="485" mass="54339">MSSPNVKKNFALSTAYQLLTLLTPFITAPYVSRVLGAEGIGIYSYTASVQMYFSMFAALGTMSYGAREIARARGDKRQTSRLFWEIAALSALSSLVCIAGWGVWIYFHVQYRMIYLVLTLSLLGTMADISWFFTGQEQFKYIVVRNTLVRIAGILLLFLFVRERSDLVLYIFLMSLTHLLGTLSMWMYIPRMVFRPCLREFRLWMHLRETLVYFVPTVAASLYTVLNKVLIGAVGGDPRENGYYEQADKIIGMAKMLAFVSLNSVMGARMSWLFGQGADEEIRRRILRSMDYVLFSGIGIVFGLVGVAPRFVPWFFGPGYDKAAGLIVLLSPIVLIIGISNVLGSHYYNPAGLRARSARFLIYGAVTNLCVSYFLITGWQSYGAVAGSLLAESLVTWLYLRNCDGYLTMGSIARGAWRKLAAGVVMWALMRTADSLIPDNTLAVFCEIALGAGCYCALLLLMKDSFARYLFKEQIPGRIWKKAGR</sequence>
<dbReference type="InterPro" id="IPR002797">
    <property type="entry name" value="Polysacc_synth"/>
</dbReference>
<dbReference type="Pfam" id="PF01943">
    <property type="entry name" value="Polysacc_synt"/>
    <property type="match status" value="1"/>
</dbReference>
<dbReference type="PANTHER" id="PTHR43424">
    <property type="entry name" value="LOCUS PUTATIVE PROTEIN 1-RELATED"/>
    <property type="match status" value="1"/>
</dbReference>
<feature type="transmembrane region" description="Helical" evidence="5">
    <location>
        <begin position="250"/>
        <end position="272"/>
    </location>
</feature>
<feature type="transmembrane region" description="Helical" evidence="5">
    <location>
        <begin position="82"/>
        <end position="107"/>
    </location>
</feature>
<protein>
    <submittedName>
        <fullName evidence="6">Flippase</fullName>
    </submittedName>
</protein>
<gene>
    <name evidence="6" type="ORF">E5339_19580</name>
</gene>
<dbReference type="PANTHER" id="PTHR43424:SF1">
    <property type="entry name" value="LOCUS PUTATIVE PROTEIN 1-RELATED"/>
    <property type="match status" value="1"/>
</dbReference>
<feature type="transmembrane region" description="Helical" evidence="5">
    <location>
        <begin position="442"/>
        <end position="462"/>
    </location>
</feature>
<feature type="transmembrane region" description="Helical" evidence="5">
    <location>
        <begin position="210"/>
        <end position="230"/>
    </location>
</feature>
<dbReference type="Proteomes" id="UP000310760">
    <property type="component" value="Unassembled WGS sequence"/>
</dbReference>
<organism evidence="6 7">
    <name type="scientific">Phocaeicola sartorii</name>
    <dbReference type="NCBI Taxonomy" id="671267"/>
    <lineage>
        <taxon>Bacteria</taxon>
        <taxon>Pseudomonadati</taxon>
        <taxon>Bacteroidota</taxon>
        <taxon>Bacteroidia</taxon>
        <taxon>Bacteroidales</taxon>
        <taxon>Bacteroidaceae</taxon>
        <taxon>Phocaeicola</taxon>
    </lineage>
</organism>
<evidence type="ECO:0000256" key="5">
    <source>
        <dbReference type="SAM" id="Phobius"/>
    </source>
</evidence>
<proteinExistence type="predicted"/>
<comment type="caution">
    <text evidence="6">The sequence shown here is derived from an EMBL/GenBank/DDBJ whole genome shotgun (WGS) entry which is preliminary data.</text>
</comment>
<accession>A0A4S2FE21</accession>
<dbReference type="RefSeq" id="WP_135952615.1">
    <property type="nucleotide sequence ID" value="NZ_CAOOJZ010000060.1"/>
</dbReference>
<dbReference type="InterPro" id="IPR052556">
    <property type="entry name" value="PolySynth_Transporter"/>
</dbReference>
<feature type="transmembrane region" description="Helical" evidence="5">
    <location>
        <begin position="51"/>
        <end position="70"/>
    </location>
</feature>
<evidence type="ECO:0000313" key="7">
    <source>
        <dbReference type="Proteomes" id="UP000310760"/>
    </source>
</evidence>
<reference evidence="6 7" key="1">
    <citation type="submission" date="2019-04" db="EMBL/GenBank/DDBJ databases">
        <title>Microbes associate with the intestines of laboratory mice.</title>
        <authorList>
            <person name="Navarre W."/>
            <person name="Wong E."/>
            <person name="Huang K."/>
            <person name="Tropini C."/>
            <person name="Ng K."/>
            <person name="Yu B."/>
        </authorList>
    </citation>
    <scope>NUCLEOTIDE SEQUENCE [LARGE SCALE GENOMIC DNA]</scope>
    <source>
        <strain evidence="6 7">NM22_B1</strain>
    </source>
</reference>
<keyword evidence="4 5" id="KW-0472">Membrane</keyword>
<feature type="transmembrane region" description="Helical" evidence="5">
    <location>
        <begin position="292"/>
        <end position="312"/>
    </location>
</feature>
<feature type="transmembrane region" description="Helical" evidence="5">
    <location>
        <begin position="324"/>
        <end position="348"/>
    </location>
</feature>
<feature type="transmembrane region" description="Helical" evidence="5">
    <location>
        <begin position="360"/>
        <end position="376"/>
    </location>
</feature>
<evidence type="ECO:0000256" key="3">
    <source>
        <dbReference type="ARBA" id="ARBA00022989"/>
    </source>
</evidence>
<feature type="transmembrane region" description="Helical" evidence="5">
    <location>
        <begin position="167"/>
        <end position="189"/>
    </location>
</feature>
<evidence type="ECO:0000256" key="1">
    <source>
        <dbReference type="ARBA" id="ARBA00004141"/>
    </source>
</evidence>
<keyword evidence="3 5" id="KW-1133">Transmembrane helix</keyword>